<organism evidence="3 4">
    <name type="scientific">Halogranum rubrum</name>
    <dbReference type="NCBI Taxonomy" id="553466"/>
    <lineage>
        <taxon>Archaea</taxon>
        <taxon>Methanobacteriati</taxon>
        <taxon>Methanobacteriota</taxon>
        <taxon>Stenosarchaea group</taxon>
        <taxon>Halobacteria</taxon>
        <taxon>Halobacteriales</taxon>
        <taxon>Haloferacaceae</taxon>
    </lineage>
</organism>
<dbReference type="EMBL" id="FOTC01000001">
    <property type="protein sequence ID" value="SFK82338.1"/>
    <property type="molecule type" value="Genomic_DNA"/>
</dbReference>
<dbReference type="Pfam" id="PF24334">
    <property type="entry name" value="DUF7502"/>
    <property type="match status" value="1"/>
</dbReference>
<sequence length="292" mass="30588">MFGVSGETKATASANTANAETSATRGEVSNALREIRREGYKIAFIYGIVDAALVTLCANMAFQLFTPTWVEGSTTIPAADVAVPHAMLVALGLGLLVLVVETLLRARRPIVEQFEAANPEVREMLRTARDAVAADRNSRMAGVLYGDVLDRLRETSSIGLVDLRRLSGTLLVVVLLSVASIQVAVVNIDFGGPDAAGGPGDQDSSYDGLRDGNEVLGDAEDVSAGDNDIDAEISGSGEGNAPPGGAPSSYDSGGIPSADVESQQAGFSSGERLEDSELIRDYNLELRNETNV</sequence>
<feature type="transmembrane region" description="Helical" evidence="2">
    <location>
        <begin position="43"/>
        <end position="62"/>
    </location>
</feature>
<name>A0A1I4CM73_9EURY</name>
<keyword evidence="4" id="KW-1185">Reference proteome</keyword>
<reference evidence="4" key="1">
    <citation type="submission" date="2016-10" db="EMBL/GenBank/DDBJ databases">
        <authorList>
            <person name="Varghese N."/>
            <person name="Submissions S."/>
        </authorList>
    </citation>
    <scope>NUCLEOTIDE SEQUENCE [LARGE SCALE GENOMIC DNA]</scope>
    <source>
        <strain evidence="4">CGMCC 1.7738</strain>
    </source>
</reference>
<accession>A0A1I4CM73</accession>
<feature type="compositionally biased region" description="Acidic residues" evidence="1">
    <location>
        <begin position="217"/>
        <end position="231"/>
    </location>
</feature>
<dbReference type="STRING" id="553466.SAMN04487950_1273"/>
<keyword evidence="2" id="KW-0812">Transmembrane</keyword>
<feature type="transmembrane region" description="Helical" evidence="2">
    <location>
        <begin position="166"/>
        <end position="185"/>
    </location>
</feature>
<keyword evidence="2" id="KW-0472">Membrane</keyword>
<feature type="transmembrane region" description="Helical" evidence="2">
    <location>
        <begin position="82"/>
        <end position="104"/>
    </location>
</feature>
<keyword evidence="2" id="KW-1133">Transmembrane helix</keyword>
<dbReference type="AlphaFoldDB" id="A0A1I4CM73"/>
<proteinExistence type="predicted"/>
<protein>
    <submittedName>
        <fullName evidence="3">Uncharacterized protein</fullName>
    </submittedName>
</protein>
<evidence type="ECO:0000256" key="1">
    <source>
        <dbReference type="SAM" id="MobiDB-lite"/>
    </source>
</evidence>
<evidence type="ECO:0000256" key="2">
    <source>
        <dbReference type="SAM" id="Phobius"/>
    </source>
</evidence>
<dbReference type="Proteomes" id="UP000199607">
    <property type="component" value="Unassembled WGS sequence"/>
</dbReference>
<dbReference type="InterPro" id="IPR055925">
    <property type="entry name" value="DUF7502"/>
</dbReference>
<feature type="region of interest" description="Disordered" evidence="1">
    <location>
        <begin position="1"/>
        <end position="23"/>
    </location>
</feature>
<evidence type="ECO:0000313" key="3">
    <source>
        <dbReference type="EMBL" id="SFK82338.1"/>
    </source>
</evidence>
<feature type="compositionally biased region" description="Low complexity" evidence="1">
    <location>
        <begin position="7"/>
        <end position="23"/>
    </location>
</feature>
<feature type="region of interest" description="Disordered" evidence="1">
    <location>
        <begin position="195"/>
        <end position="276"/>
    </location>
</feature>
<gene>
    <name evidence="3" type="ORF">SAMN04487950_1273</name>
</gene>
<evidence type="ECO:0000313" key="4">
    <source>
        <dbReference type="Proteomes" id="UP000199607"/>
    </source>
</evidence>